<proteinExistence type="predicted"/>
<dbReference type="AlphaFoldDB" id="A0A653BW31"/>
<reference evidence="1 2" key="1">
    <citation type="submission" date="2019-01" db="EMBL/GenBank/DDBJ databases">
        <authorList>
            <person name="Sayadi A."/>
        </authorList>
    </citation>
    <scope>NUCLEOTIDE SEQUENCE [LARGE SCALE GENOMIC DNA]</scope>
</reference>
<dbReference type="Proteomes" id="UP000410492">
    <property type="component" value="Unassembled WGS sequence"/>
</dbReference>
<keyword evidence="2" id="KW-1185">Reference proteome</keyword>
<feature type="non-terminal residue" evidence="1">
    <location>
        <position position="128"/>
    </location>
</feature>
<protein>
    <submittedName>
        <fullName evidence="1">Uncharacterized protein</fullName>
    </submittedName>
</protein>
<evidence type="ECO:0000313" key="2">
    <source>
        <dbReference type="Proteomes" id="UP000410492"/>
    </source>
</evidence>
<dbReference type="EMBL" id="CAACVG010005941">
    <property type="protein sequence ID" value="VEN39773.1"/>
    <property type="molecule type" value="Genomic_DNA"/>
</dbReference>
<evidence type="ECO:0000313" key="1">
    <source>
        <dbReference type="EMBL" id="VEN39773.1"/>
    </source>
</evidence>
<name>A0A653BW31_CALMS</name>
<accession>A0A653BW31</accession>
<sequence>MRLKIQWNPCLIHNRSPELNQKNNAQTYVKHIISSIDILLVLSKTFHNVHNCNLEVCGKYRVNLLMLSFTGQWRNNSIRKYEQPYTRVHQAIAKTTCFGIPSRKYFKINSKNRYHSHDKYEGSVICNI</sequence>
<organism evidence="1 2">
    <name type="scientific">Callosobruchus maculatus</name>
    <name type="common">Southern cowpea weevil</name>
    <name type="synonym">Pulse bruchid</name>
    <dbReference type="NCBI Taxonomy" id="64391"/>
    <lineage>
        <taxon>Eukaryota</taxon>
        <taxon>Metazoa</taxon>
        <taxon>Ecdysozoa</taxon>
        <taxon>Arthropoda</taxon>
        <taxon>Hexapoda</taxon>
        <taxon>Insecta</taxon>
        <taxon>Pterygota</taxon>
        <taxon>Neoptera</taxon>
        <taxon>Endopterygota</taxon>
        <taxon>Coleoptera</taxon>
        <taxon>Polyphaga</taxon>
        <taxon>Cucujiformia</taxon>
        <taxon>Chrysomeloidea</taxon>
        <taxon>Chrysomelidae</taxon>
        <taxon>Bruchinae</taxon>
        <taxon>Bruchini</taxon>
        <taxon>Callosobruchus</taxon>
    </lineage>
</organism>
<gene>
    <name evidence="1" type="ORF">CALMAC_LOCUS4172</name>
</gene>